<dbReference type="PANTHER" id="PTHR33991:SF1">
    <property type="entry name" value="DNA REPAIR PROTEIN RECO"/>
    <property type="match status" value="1"/>
</dbReference>
<dbReference type="PANTHER" id="PTHR33991">
    <property type="entry name" value="DNA REPAIR PROTEIN RECO"/>
    <property type="match status" value="1"/>
</dbReference>
<evidence type="ECO:0000259" key="8">
    <source>
        <dbReference type="Pfam" id="PF11967"/>
    </source>
</evidence>
<evidence type="ECO:0000313" key="10">
    <source>
        <dbReference type="Proteomes" id="UP000176450"/>
    </source>
</evidence>
<keyword evidence="5 7" id="KW-0234">DNA repair</keyword>
<dbReference type="SUPFAM" id="SSF50249">
    <property type="entry name" value="Nucleic acid-binding proteins"/>
    <property type="match status" value="1"/>
</dbReference>
<dbReference type="Pfam" id="PF11967">
    <property type="entry name" value="RecO_N"/>
    <property type="match status" value="1"/>
</dbReference>
<dbReference type="InterPro" id="IPR037278">
    <property type="entry name" value="ARFGAP/RecO"/>
</dbReference>
<proteinExistence type="inferred from homology"/>
<dbReference type="InterPro" id="IPR012340">
    <property type="entry name" value="NA-bd_OB-fold"/>
</dbReference>
<comment type="caution">
    <text evidence="9">The sequence shown here is derived from an EMBL/GenBank/DDBJ whole genome shotgun (WGS) entry which is preliminary data.</text>
</comment>
<dbReference type="HAMAP" id="MF_00201">
    <property type="entry name" value="RecO"/>
    <property type="match status" value="1"/>
</dbReference>
<organism evidence="9 10">
    <name type="scientific">Candidatus Gottesmanbacteria bacterium RIFCSPLOWO2_01_FULL_46_9</name>
    <dbReference type="NCBI Taxonomy" id="1798394"/>
    <lineage>
        <taxon>Bacteria</taxon>
        <taxon>Candidatus Gottesmaniibacteriota</taxon>
    </lineage>
</organism>
<evidence type="ECO:0000256" key="2">
    <source>
        <dbReference type="ARBA" id="ARBA00021310"/>
    </source>
</evidence>
<dbReference type="GO" id="GO:0006302">
    <property type="term" value="P:double-strand break repair"/>
    <property type="evidence" value="ECO:0007669"/>
    <property type="project" value="TreeGrafter"/>
</dbReference>
<evidence type="ECO:0000256" key="3">
    <source>
        <dbReference type="ARBA" id="ARBA00022763"/>
    </source>
</evidence>
<sequence length="184" mass="21416">MRLSRVYTAEGIVLKRRNVGEADRILTVFTKRFGKIRVIAKGVRRITSRRAGHIEVFSRVILTLHSYKNMDIVSEAQAITRGMLLERDAARLGYAYCMCELVDQLLADHQEHEDVFMLLRDALEKLQTADNQGVSQDVVSNFVHHLLWRLGFLSFSRRLLRSEMRSYIEQITERKLRAWPVLTV</sequence>
<evidence type="ECO:0000256" key="4">
    <source>
        <dbReference type="ARBA" id="ARBA00023172"/>
    </source>
</evidence>
<dbReference type="Pfam" id="PF02565">
    <property type="entry name" value="RecO_C"/>
    <property type="match status" value="1"/>
</dbReference>
<reference evidence="9 10" key="1">
    <citation type="journal article" date="2016" name="Nat. Commun.">
        <title>Thousands of microbial genomes shed light on interconnected biogeochemical processes in an aquifer system.</title>
        <authorList>
            <person name="Anantharaman K."/>
            <person name="Brown C.T."/>
            <person name="Hug L.A."/>
            <person name="Sharon I."/>
            <person name="Castelle C.J."/>
            <person name="Probst A.J."/>
            <person name="Thomas B.C."/>
            <person name="Singh A."/>
            <person name="Wilkins M.J."/>
            <person name="Karaoz U."/>
            <person name="Brodie E.L."/>
            <person name="Williams K.H."/>
            <person name="Hubbard S.S."/>
            <person name="Banfield J.F."/>
        </authorList>
    </citation>
    <scope>NUCLEOTIDE SEQUENCE [LARGE SCALE GENOMIC DNA]</scope>
</reference>
<evidence type="ECO:0000256" key="6">
    <source>
        <dbReference type="ARBA" id="ARBA00033409"/>
    </source>
</evidence>
<evidence type="ECO:0000256" key="1">
    <source>
        <dbReference type="ARBA" id="ARBA00007452"/>
    </source>
</evidence>
<name>A0A1F6B370_9BACT</name>
<evidence type="ECO:0000256" key="5">
    <source>
        <dbReference type="ARBA" id="ARBA00023204"/>
    </source>
</evidence>
<evidence type="ECO:0000313" key="9">
    <source>
        <dbReference type="EMBL" id="OGG31369.1"/>
    </source>
</evidence>
<dbReference type="InterPro" id="IPR003717">
    <property type="entry name" value="RecO"/>
</dbReference>
<gene>
    <name evidence="7" type="primary">recO</name>
    <name evidence="9" type="ORF">A3A63_03290</name>
</gene>
<dbReference type="SUPFAM" id="SSF57863">
    <property type="entry name" value="ArfGap/RecO-like zinc finger"/>
    <property type="match status" value="1"/>
</dbReference>
<dbReference type="InterPro" id="IPR022572">
    <property type="entry name" value="DNA_rep/recomb_RecO_N"/>
</dbReference>
<dbReference type="EMBL" id="MFJX01000012">
    <property type="protein sequence ID" value="OGG31369.1"/>
    <property type="molecule type" value="Genomic_DNA"/>
</dbReference>
<evidence type="ECO:0000256" key="7">
    <source>
        <dbReference type="HAMAP-Rule" id="MF_00201"/>
    </source>
</evidence>
<dbReference type="NCBIfam" id="TIGR00613">
    <property type="entry name" value="reco"/>
    <property type="match status" value="1"/>
</dbReference>
<dbReference type="Proteomes" id="UP000176450">
    <property type="component" value="Unassembled WGS sequence"/>
</dbReference>
<dbReference type="AlphaFoldDB" id="A0A1F6B370"/>
<feature type="domain" description="DNA replication/recombination mediator RecO N-terminal" evidence="8">
    <location>
        <begin position="6"/>
        <end position="79"/>
    </location>
</feature>
<dbReference type="InterPro" id="IPR042242">
    <property type="entry name" value="RecO_C"/>
</dbReference>
<comment type="similarity">
    <text evidence="1 7">Belongs to the RecO family.</text>
</comment>
<dbReference type="Gene3D" id="2.40.50.140">
    <property type="entry name" value="Nucleic acid-binding proteins"/>
    <property type="match status" value="1"/>
</dbReference>
<protein>
    <recommendedName>
        <fullName evidence="2 7">DNA repair protein RecO</fullName>
    </recommendedName>
    <alternativeName>
        <fullName evidence="6 7">Recombination protein O</fullName>
    </alternativeName>
</protein>
<keyword evidence="4 7" id="KW-0233">DNA recombination</keyword>
<accession>A0A1F6B370</accession>
<dbReference type="GO" id="GO:0006310">
    <property type="term" value="P:DNA recombination"/>
    <property type="evidence" value="ECO:0007669"/>
    <property type="project" value="UniProtKB-UniRule"/>
</dbReference>
<keyword evidence="3 7" id="KW-0227">DNA damage</keyword>
<dbReference type="Gene3D" id="1.20.1440.120">
    <property type="entry name" value="Recombination protein O, C-terminal domain"/>
    <property type="match status" value="1"/>
</dbReference>
<comment type="function">
    <text evidence="7">Involved in DNA repair and RecF pathway recombination.</text>
</comment>
<dbReference type="GO" id="GO:0043590">
    <property type="term" value="C:bacterial nucleoid"/>
    <property type="evidence" value="ECO:0007669"/>
    <property type="project" value="TreeGrafter"/>
</dbReference>